<dbReference type="InterPro" id="IPR056948">
    <property type="entry name" value="PNGaseA_N"/>
</dbReference>
<keyword evidence="2" id="KW-0732">Signal</keyword>
<protein>
    <recommendedName>
        <fullName evidence="3">Peptide N-acetyl-beta-D-glucosaminyl asparaginase amidase A N-terminal domain-containing protein</fullName>
    </recommendedName>
</protein>
<keyword evidence="5" id="KW-1185">Reference proteome</keyword>
<dbReference type="RefSeq" id="WP_188794060.1">
    <property type="nucleotide sequence ID" value="NZ_BMJA01000001.1"/>
</dbReference>
<evidence type="ECO:0000256" key="1">
    <source>
        <dbReference type="SAM" id="MobiDB-lite"/>
    </source>
</evidence>
<evidence type="ECO:0000259" key="3">
    <source>
        <dbReference type="Pfam" id="PF12222"/>
    </source>
</evidence>
<evidence type="ECO:0000313" key="4">
    <source>
        <dbReference type="EMBL" id="GGA31043.1"/>
    </source>
</evidence>
<gene>
    <name evidence="4" type="ORF">GCM10010981_20110</name>
</gene>
<dbReference type="Pfam" id="PF12222">
    <property type="entry name" value="PNGaseA"/>
    <property type="match status" value="1"/>
</dbReference>
<dbReference type="Proteomes" id="UP000620046">
    <property type="component" value="Unassembled WGS sequence"/>
</dbReference>
<evidence type="ECO:0000313" key="5">
    <source>
        <dbReference type="Proteomes" id="UP000620046"/>
    </source>
</evidence>
<feature type="signal peptide" evidence="2">
    <location>
        <begin position="1"/>
        <end position="26"/>
    </location>
</feature>
<dbReference type="PANTHER" id="PTHR31104">
    <property type="entry name" value="PEPTIDE-N4-(N-ACETYL-BETA-GLUCOSAMINYL)ASPARAGINE AMIDASE A PROTEIN"/>
    <property type="match status" value="1"/>
</dbReference>
<dbReference type="InterPro" id="IPR021102">
    <property type="entry name" value="PNGase_A"/>
</dbReference>
<comment type="caution">
    <text evidence="4">The sequence shown here is derived from an EMBL/GenBank/DDBJ whole genome shotgun (WGS) entry which is preliminary data.</text>
</comment>
<evidence type="ECO:0000256" key="2">
    <source>
        <dbReference type="SAM" id="SignalP"/>
    </source>
</evidence>
<proteinExistence type="predicted"/>
<feature type="region of interest" description="Disordered" evidence="1">
    <location>
        <begin position="361"/>
        <end position="380"/>
    </location>
</feature>
<reference evidence="5" key="1">
    <citation type="journal article" date="2019" name="Int. J. Syst. Evol. Microbiol.">
        <title>The Global Catalogue of Microorganisms (GCM) 10K type strain sequencing project: providing services to taxonomists for standard genome sequencing and annotation.</title>
        <authorList>
            <consortium name="The Broad Institute Genomics Platform"/>
            <consortium name="The Broad Institute Genome Sequencing Center for Infectious Disease"/>
            <person name="Wu L."/>
            <person name="Ma J."/>
        </authorList>
    </citation>
    <scope>NUCLEOTIDE SEQUENCE [LARGE SCALE GENOMIC DNA]</scope>
    <source>
        <strain evidence="5">CGMCC 1.15439</strain>
    </source>
</reference>
<name>A0ABQ1FUV1_9GAMM</name>
<dbReference type="Pfam" id="PF25156">
    <property type="entry name" value="PNGase_A_C"/>
    <property type="match status" value="1"/>
</dbReference>
<accession>A0ABQ1FUV1</accession>
<organism evidence="4 5">
    <name type="scientific">Dyella nitratireducens</name>
    <dbReference type="NCBI Taxonomy" id="1849580"/>
    <lineage>
        <taxon>Bacteria</taxon>
        <taxon>Pseudomonadati</taxon>
        <taxon>Pseudomonadota</taxon>
        <taxon>Gammaproteobacteria</taxon>
        <taxon>Lysobacterales</taxon>
        <taxon>Rhodanobacteraceae</taxon>
        <taxon>Dyella</taxon>
    </lineage>
</organism>
<sequence length="590" mass="62653">MLPKGCFSRCLAIAGLSLVLGGVAQAAPGGSSPVGSGNVTVADPTVPRPPGQPCVVQLFSNDTFNDYSPRPFNYTPPAGCGTHWSKVVLEGDFSIDAGVQFDRTATIFLSGVNLYFGTTQEPTSAEGRSWHVERDLTDYTALFRNAGEGQVFIGNIVNSQYTSSLHGSARLLFYPASVVAPAPRVPDAVYPLGSDPIGSTVTLNDSSSQMAATLTLPANVERAYLDVFTQSQSNDEFWYTCVPNQYAAETQECGGGNFREAEVSIDGQAAGVAPVYPWIYTGGIDLFIWKPTPGVQTLNFMPYRVDLTPFAGILSNGSSHTVAVSVQGANSYFSATASLLVYQDQGAKQVSGAVVRNTLANQPPTPTIGSTLQQDSSGNVTGAVTTDLSRHFVIEGYVNTSHGRVTTTVDQTVSFADTQTFDITATDFHQISDQLTKVDGVSRSRIGNFLSGEYESRFRYPLHVDSNETIESDGSFSILTSIKQGYDQHAGLSLGGFPLYSSDVHNQVAGSDTLLVNSSFQITGHSGQQATQNFAFSDSLGGCYTGSVSSANNLVTAYSTGKGCPGGQSRVLWFAHPDGSPYLGDSVLPW</sequence>
<feature type="domain" description="Peptide N-acetyl-beta-D-glucosaminyl asparaginase amidase A N-terminal" evidence="3">
    <location>
        <begin position="55"/>
        <end position="356"/>
    </location>
</feature>
<feature type="chain" id="PRO_5045669406" description="Peptide N-acetyl-beta-D-glucosaminyl asparaginase amidase A N-terminal domain-containing protein" evidence="2">
    <location>
        <begin position="27"/>
        <end position="590"/>
    </location>
</feature>
<dbReference type="EMBL" id="BMJA01000001">
    <property type="protein sequence ID" value="GGA31043.1"/>
    <property type="molecule type" value="Genomic_DNA"/>
</dbReference>